<sequence>MPGGDVVGAEVFGGKLEEGFKLDLFIAQNIRVRRAAGFVLFQEELKDVVPIFGGKVNGVQFNAQLIADRLRIGKVGGGGAVFLAVVFLQFFMNRPSTLYPCCSSRYAETEESTPPDMPTITFFWLSDMEILATLNFEAAYSSTRSPFIHPL</sequence>
<accession>A0A377XRN4</accession>
<dbReference type="EMBL" id="UGLH01000006">
    <property type="protein sequence ID" value="STT85887.1"/>
    <property type="molecule type" value="Genomic_DNA"/>
</dbReference>
<dbReference type="AlphaFoldDB" id="A0A377XRN4"/>
<proteinExistence type="predicted"/>
<protein>
    <submittedName>
        <fullName evidence="1">Uncharacterized protein</fullName>
    </submittedName>
</protein>
<evidence type="ECO:0000313" key="1">
    <source>
        <dbReference type="EMBL" id="STT85887.1"/>
    </source>
</evidence>
<organism evidence="1 2">
    <name type="scientific">Klebsiella pneumoniae</name>
    <dbReference type="NCBI Taxonomy" id="573"/>
    <lineage>
        <taxon>Bacteria</taxon>
        <taxon>Pseudomonadati</taxon>
        <taxon>Pseudomonadota</taxon>
        <taxon>Gammaproteobacteria</taxon>
        <taxon>Enterobacterales</taxon>
        <taxon>Enterobacteriaceae</taxon>
        <taxon>Klebsiella/Raoultella group</taxon>
        <taxon>Klebsiella</taxon>
        <taxon>Klebsiella pneumoniae complex</taxon>
    </lineage>
</organism>
<reference evidence="1 2" key="1">
    <citation type="submission" date="2018-06" db="EMBL/GenBank/DDBJ databases">
        <authorList>
            <consortium name="Pathogen Informatics"/>
            <person name="Doyle S."/>
        </authorList>
    </citation>
    <scope>NUCLEOTIDE SEQUENCE [LARGE SCALE GENOMIC DNA]</scope>
    <source>
        <strain evidence="1 2">NCTC5047</strain>
    </source>
</reference>
<gene>
    <name evidence="1" type="ORF">NCTC5047_06980</name>
</gene>
<evidence type="ECO:0000313" key="2">
    <source>
        <dbReference type="Proteomes" id="UP000254340"/>
    </source>
</evidence>
<dbReference type="Proteomes" id="UP000254340">
    <property type="component" value="Unassembled WGS sequence"/>
</dbReference>
<name>A0A377XRN4_KLEPN</name>